<organism evidence="1 2">
    <name type="scientific">Ralstonia phage RS-PII-1</name>
    <dbReference type="NCBI Taxonomy" id="1932892"/>
    <lineage>
        <taxon>Viruses</taxon>
        <taxon>Duplodnaviria</taxon>
        <taxon>Heunggongvirae</taxon>
        <taxon>Uroviricota</taxon>
        <taxon>Caudoviricetes</taxon>
        <taxon>Autographivirales</taxon>
        <taxon>Autonotataviridae</taxon>
        <taxon>Sukuvirus</taxon>
        <taxon>Sukuvirus RSPII1</taxon>
    </lineage>
</organism>
<dbReference type="RefSeq" id="YP_009788888.1">
    <property type="nucleotide sequence ID" value="NC_047804.1"/>
</dbReference>
<evidence type="ECO:0000313" key="1">
    <source>
        <dbReference type="EMBL" id="APU00320.1"/>
    </source>
</evidence>
<accession>A0A1L7DQD5</accession>
<keyword evidence="1" id="KW-0347">Helicase</keyword>
<dbReference type="KEGG" id="vg:54979022"/>
<keyword evidence="1" id="KW-0067">ATP-binding</keyword>
<dbReference type="GeneID" id="54979022"/>
<dbReference type="EMBL" id="KY316062">
    <property type="protein sequence ID" value="APU00320.1"/>
    <property type="molecule type" value="Genomic_DNA"/>
</dbReference>
<evidence type="ECO:0000313" key="2">
    <source>
        <dbReference type="Proteomes" id="UP000222868"/>
    </source>
</evidence>
<proteinExistence type="predicted"/>
<dbReference type="Proteomes" id="UP000222868">
    <property type="component" value="Segment"/>
</dbReference>
<keyword evidence="2" id="KW-1185">Reference proteome</keyword>
<sequence length="283" mass="32221">MLDLKGWLPQAQALDEGRSARVDHDCGPGRTLTVHHEADRWWGYCFRCNDHGYEAKPAESLAERLARRRREQDVDEALEHSVSLPTPINFDVDSWPMAARLWLYKAALGRREIKELGVYWHEPSGRVVVPVFDSQRPVYWQARSVDGRAPKYINPKVDRQHIVARFGQGEVLVLTEDTLSAYRVGQHTEAWSLMGVKLNDIIAARIVRRGGPVLVWLDPDWQYPEGKRPGVIAAKKITRQLSSMGIPVQRITSRADPKLLSRREINNVLGHYSAPAAERPRTV</sequence>
<keyword evidence="1" id="KW-0378">Hydrolase</keyword>
<reference evidence="1 2" key="1">
    <citation type="submission" date="2016-12" db="EMBL/GenBank/DDBJ databases">
        <title>Isolation, Whole Genome Sequencing Analysis of a Novel Lytic Bacteriophage RS-PII-1 infecting Ralstonia solanacearum.</title>
        <authorList>
            <person name="Su J."/>
            <person name="Liu J."/>
            <person name="Yu H."/>
            <person name="Guo Z."/>
            <person name="Sun H."/>
            <person name="Fan G."/>
            <person name="Gu G."/>
            <person name="Wang G."/>
        </authorList>
    </citation>
    <scope>NUCLEOTIDE SEQUENCE [LARGE SCALE GENOMIC DNA]</scope>
</reference>
<name>A0A1L7DQD5_9CAUD</name>
<dbReference type="GO" id="GO:0004386">
    <property type="term" value="F:helicase activity"/>
    <property type="evidence" value="ECO:0007669"/>
    <property type="project" value="UniProtKB-KW"/>
</dbReference>
<protein>
    <submittedName>
        <fullName evidence="1">DNA primase/helicase</fullName>
    </submittedName>
</protein>
<keyword evidence="1" id="KW-0547">Nucleotide-binding</keyword>